<dbReference type="InterPro" id="IPR001891">
    <property type="entry name" value="Malic_OxRdtase"/>
</dbReference>
<evidence type="ECO:0000256" key="3">
    <source>
        <dbReference type="ARBA" id="ARBA00022723"/>
    </source>
</evidence>
<comment type="cofactor">
    <cofactor evidence="7">
        <name>Mg(2+)</name>
        <dbReference type="ChEBI" id="CHEBI:18420"/>
    </cofactor>
    <cofactor evidence="7">
        <name>Mn(2+)</name>
        <dbReference type="ChEBI" id="CHEBI:29035"/>
    </cofactor>
    <text evidence="7">Divalent metal cations. Prefers magnesium or manganese.</text>
</comment>
<evidence type="ECO:0000256" key="7">
    <source>
        <dbReference type="PIRSR" id="PIRSR000106-3"/>
    </source>
</evidence>
<dbReference type="InterPro" id="IPR012301">
    <property type="entry name" value="Malic_N_dom"/>
</dbReference>
<dbReference type="PROSITE" id="PS00331">
    <property type="entry name" value="MALIC_ENZYMES"/>
    <property type="match status" value="1"/>
</dbReference>
<dbReference type="GO" id="GO:0051287">
    <property type="term" value="F:NAD binding"/>
    <property type="evidence" value="ECO:0007669"/>
    <property type="project" value="InterPro"/>
</dbReference>
<dbReference type="NCBIfam" id="NF010052">
    <property type="entry name" value="PRK13529.1"/>
    <property type="match status" value="1"/>
</dbReference>
<comment type="cofactor">
    <cofactor evidence="1">
        <name>Mn(2+)</name>
        <dbReference type="ChEBI" id="CHEBI:29035"/>
    </cofactor>
</comment>
<reference evidence="11 12" key="1">
    <citation type="journal article" date="2016" name="Mol. Biol. Evol.">
        <title>Comparative Genomics of Early-Diverging Mushroom-Forming Fungi Provides Insights into the Origins of Lignocellulose Decay Capabilities.</title>
        <authorList>
            <person name="Nagy L.G."/>
            <person name="Riley R."/>
            <person name="Tritt A."/>
            <person name="Adam C."/>
            <person name="Daum C."/>
            <person name="Floudas D."/>
            <person name="Sun H."/>
            <person name="Yadav J.S."/>
            <person name="Pangilinan J."/>
            <person name="Larsson K.H."/>
            <person name="Matsuura K."/>
            <person name="Barry K."/>
            <person name="Labutti K."/>
            <person name="Kuo R."/>
            <person name="Ohm R.A."/>
            <person name="Bhattacharya S.S."/>
            <person name="Shirouzu T."/>
            <person name="Yoshinaga Y."/>
            <person name="Martin F.M."/>
            <person name="Grigoriev I.V."/>
            <person name="Hibbett D.S."/>
        </authorList>
    </citation>
    <scope>NUCLEOTIDE SEQUENCE [LARGE SCALE GENOMIC DNA]</scope>
    <source>
        <strain evidence="11 12">93-53</strain>
    </source>
</reference>
<dbReference type="Gene3D" id="3.40.50.10380">
    <property type="entry name" value="Malic enzyme, N-terminal domain"/>
    <property type="match status" value="1"/>
</dbReference>
<evidence type="ECO:0000259" key="10">
    <source>
        <dbReference type="SMART" id="SM01274"/>
    </source>
</evidence>
<dbReference type="GO" id="GO:0006108">
    <property type="term" value="P:malate metabolic process"/>
    <property type="evidence" value="ECO:0007669"/>
    <property type="project" value="TreeGrafter"/>
</dbReference>
<evidence type="ECO:0000313" key="11">
    <source>
        <dbReference type="EMBL" id="KZT02223.1"/>
    </source>
</evidence>
<feature type="binding site" evidence="6">
    <location>
        <position position="461"/>
    </location>
    <ligand>
        <name>(S)-malate</name>
        <dbReference type="ChEBI" id="CHEBI:15589"/>
    </ligand>
</feature>
<dbReference type="InParanoid" id="A0A165C565"/>
<evidence type="ECO:0000256" key="8">
    <source>
        <dbReference type="RuleBase" id="RU003426"/>
    </source>
</evidence>
<dbReference type="Pfam" id="PF03949">
    <property type="entry name" value="Malic_M"/>
    <property type="match status" value="1"/>
</dbReference>
<dbReference type="InterPro" id="IPR015884">
    <property type="entry name" value="Malic_enzyme_CS"/>
</dbReference>
<keyword evidence="3 7" id="KW-0479">Metal-binding</keyword>
<evidence type="ECO:0000256" key="2">
    <source>
        <dbReference type="ARBA" id="ARBA00008785"/>
    </source>
</evidence>
<dbReference type="SUPFAM" id="SSF53223">
    <property type="entry name" value="Aminoacid dehydrogenase-like, N-terminal domain"/>
    <property type="match status" value="1"/>
</dbReference>
<dbReference type="SUPFAM" id="SSF51735">
    <property type="entry name" value="NAD(P)-binding Rossmann-fold domains"/>
    <property type="match status" value="1"/>
</dbReference>
<keyword evidence="4" id="KW-0520">NAD</keyword>
<dbReference type="Gene3D" id="3.40.50.720">
    <property type="entry name" value="NAD(P)-binding Rossmann-like Domain"/>
    <property type="match status" value="1"/>
</dbReference>
<dbReference type="OrthoDB" id="5365701at2759"/>
<feature type="binding site" evidence="6">
    <location>
        <position position="416"/>
    </location>
    <ligand>
        <name>(S)-malate</name>
        <dbReference type="ChEBI" id="CHEBI:15589"/>
    </ligand>
</feature>
<feature type="active site" description="Proton donor" evidence="5">
    <location>
        <position position="100"/>
    </location>
</feature>
<feature type="domain" description="Malic enzyme NAD-binding" evidence="9">
    <location>
        <begin position="265"/>
        <end position="530"/>
    </location>
</feature>
<dbReference type="Proteomes" id="UP000076871">
    <property type="component" value="Unassembled WGS sequence"/>
</dbReference>
<evidence type="ECO:0000256" key="4">
    <source>
        <dbReference type="ARBA" id="ARBA00023027"/>
    </source>
</evidence>
<evidence type="ECO:0000256" key="6">
    <source>
        <dbReference type="PIRSR" id="PIRSR000106-2"/>
    </source>
</evidence>
<feature type="domain" description="Malic enzyme N-terminal" evidence="10">
    <location>
        <begin position="77"/>
        <end position="255"/>
    </location>
</feature>
<keyword evidence="12" id="KW-1185">Reference proteome</keyword>
<name>A0A165C565_9APHY</name>
<dbReference type="PANTHER" id="PTHR23406:SF34">
    <property type="entry name" value="NAD-DEPENDENT MALIC ENZYME, MITOCHONDRIAL"/>
    <property type="match status" value="1"/>
</dbReference>
<dbReference type="GO" id="GO:0005829">
    <property type="term" value="C:cytosol"/>
    <property type="evidence" value="ECO:0007669"/>
    <property type="project" value="TreeGrafter"/>
</dbReference>
<feature type="binding site" evidence="7">
    <location>
        <position position="264"/>
    </location>
    <ligand>
        <name>a divalent metal cation</name>
        <dbReference type="ChEBI" id="CHEBI:60240"/>
    </ligand>
</feature>
<gene>
    <name evidence="11" type="ORF">LAESUDRAFT_662288</name>
</gene>
<dbReference type="Pfam" id="PF00390">
    <property type="entry name" value="malic"/>
    <property type="match status" value="1"/>
</dbReference>
<dbReference type="STRING" id="1314785.A0A165C565"/>
<dbReference type="PANTHER" id="PTHR23406">
    <property type="entry name" value="MALIC ENZYME-RELATED"/>
    <property type="match status" value="1"/>
</dbReference>
<dbReference type="AlphaFoldDB" id="A0A165C565"/>
<feature type="binding site" evidence="7">
    <location>
        <position position="241"/>
    </location>
    <ligand>
        <name>a divalent metal cation</name>
        <dbReference type="ChEBI" id="CHEBI:60240"/>
    </ligand>
</feature>
<keyword evidence="8" id="KW-0560">Oxidoreductase</keyword>
<dbReference type="SMART" id="SM00919">
    <property type="entry name" value="Malic_M"/>
    <property type="match status" value="1"/>
</dbReference>
<dbReference type="RefSeq" id="XP_040759963.1">
    <property type="nucleotide sequence ID" value="XM_040904981.1"/>
</dbReference>
<dbReference type="GO" id="GO:0046872">
    <property type="term" value="F:metal ion binding"/>
    <property type="evidence" value="ECO:0007669"/>
    <property type="project" value="UniProtKB-KW"/>
</dbReference>
<dbReference type="PRINTS" id="PR00072">
    <property type="entry name" value="MALOXRDTASE"/>
</dbReference>
<dbReference type="GO" id="GO:0005739">
    <property type="term" value="C:mitochondrion"/>
    <property type="evidence" value="ECO:0007669"/>
    <property type="project" value="TreeGrafter"/>
</dbReference>
<evidence type="ECO:0000313" key="12">
    <source>
        <dbReference type="Proteomes" id="UP000076871"/>
    </source>
</evidence>
<evidence type="ECO:0000256" key="1">
    <source>
        <dbReference type="ARBA" id="ARBA00001936"/>
    </source>
</evidence>
<dbReference type="InterPro" id="IPR046346">
    <property type="entry name" value="Aminoacid_DH-like_N_sf"/>
</dbReference>
<feature type="binding site" evidence="7">
    <location>
        <position position="240"/>
    </location>
    <ligand>
        <name>a divalent metal cation</name>
        <dbReference type="ChEBI" id="CHEBI:60240"/>
    </ligand>
</feature>
<dbReference type="FunCoup" id="A0A165C565">
    <property type="interactions" value="357"/>
</dbReference>
<dbReference type="GO" id="GO:0004471">
    <property type="term" value="F:malate dehydrogenase (decarboxylating) (NAD+) activity"/>
    <property type="evidence" value="ECO:0007669"/>
    <property type="project" value="TreeGrafter"/>
</dbReference>
<comment type="similarity">
    <text evidence="2 8">Belongs to the malic enzymes family.</text>
</comment>
<dbReference type="SMART" id="SM01274">
    <property type="entry name" value="malic"/>
    <property type="match status" value="1"/>
</dbReference>
<dbReference type="EMBL" id="KV427654">
    <property type="protein sequence ID" value="KZT02223.1"/>
    <property type="molecule type" value="Genomic_DNA"/>
</dbReference>
<protein>
    <recommendedName>
        <fullName evidence="8">Malic enzyme</fullName>
    </recommendedName>
</protein>
<dbReference type="InterPro" id="IPR037062">
    <property type="entry name" value="Malic_N_dom_sf"/>
</dbReference>
<sequence>MSSEPIFRVALRGQTIITIPRWNKGTAFTMEERKAFGLTGRLPYRVNTLDEQCDRAYDQLEARPEPLRKNTFLQSLKDQNWVLYYALISRHLEELTPIIYTPTEAEAISNYSHLFRRSEGLYLTFPQQDVMEQDFLEQTRGRDIDLIVCSDAEQILGIGDQGVGIATAKAAIYTLLAGVNPSKTLSVTLDVGTDNEELLNDQLYVGWPHKRVRGEEYDQFIDKFVQLVRKHHPHCLLHFEDFGVNNAKRLLDIYRDKHAVFNDDVQGTGAVTLATVMAAAGVTESTLADQRIVIYGAGTAGLGIARQLRDGMVTLDNISISDANKRFYMLDRFGLIKESLGPGKIRQGLQEFVRPDDEWEGAETNDKGEIGLLEVVRRVKPTVLIGCSTQAGAFTEEVVKEMEKGTERPIILPLSNPSKLHECTPQNANDWTNGKALLATGSPFPPCKMPNGKEYIVAECNNALIYPGLGFGAIASKSRSLTDTMIIAGTRRLAELAPALKDPDDALLPDFGNSPAVNLEVAVAVAQQAIEEGTAGVDWKKEEVREKVKEMQWKPIYGQYVYDEDGER</sequence>
<dbReference type="InterPro" id="IPR012302">
    <property type="entry name" value="Malic_NAD-bd"/>
</dbReference>
<dbReference type="InterPro" id="IPR036291">
    <property type="entry name" value="NAD(P)-bd_dom_sf"/>
</dbReference>
<proteinExistence type="inferred from homology"/>
<organism evidence="11 12">
    <name type="scientific">Laetiporus sulphureus 93-53</name>
    <dbReference type="NCBI Taxonomy" id="1314785"/>
    <lineage>
        <taxon>Eukaryota</taxon>
        <taxon>Fungi</taxon>
        <taxon>Dikarya</taxon>
        <taxon>Basidiomycota</taxon>
        <taxon>Agaricomycotina</taxon>
        <taxon>Agaricomycetes</taxon>
        <taxon>Polyporales</taxon>
        <taxon>Laetiporus</taxon>
    </lineage>
</organism>
<evidence type="ECO:0000256" key="5">
    <source>
        <dbReference type="PIRSR" id="PIRSR000106-1"/>
    </source>
</evidence>
<dbReference type="PIRSF" id="PIRSF000106">
    <property type="entry name" value="ME"/>
    <property type="match status" value="1"/>
</dbReference>
<feature type="active site" description="Proton acceptor" evidence="5">
    <location>
        <position position="169"/>
    </location>
</feature>
<dbReference type="GeneID" id="63822011"/>
<evidence type="ECO:0000259" key="9">
    <source>
        <dbReference type="SMART" id="SM00919"/>
    </source>
</evidence>
<accession>A0A165C565</accession>